<comment type="subunit">
    <text evidence="11">Homodimer.</text>
</comment>
<feature type="binding site" evidence="11">
    <location>
        <position position="162"/>
    </location>
    <ligand>
        <name>CTP</name>
        <dbReference type="ChEBI" id="CHEBI:37563"/>
    </ligand>
</feature>
<feature type="binding site" evidence="11">
    <location>
        <position position="35"/>
    </location>
    <ligand>
        <name>CTP</name>
        <dbReference type="ChEBI" id="CHEBI:37563"/>
    </ligand>
</feature>
<feature type="binding site" evidence="11">
    <location>
        <position position="47"/>
    </location>
    <ligand>
        <name>Mg(2+)</name>
        <dbReference type="ChEBI" id="CHEBI:18420"/>
    </ligand>
</feature>
<feature type="binding site" evidence="11">
    <location>
        <position position="159"/>
    </location>
    <ligand>
        <name>ATP</name>
        <dbReference type="ChEBI" id="CHEBI:30616"/>
    </ligand>
</feature>
<dbReference type="GO" id="GO:0004810">
    <property type="term" value="F:CCA tRNA nucleotidyltransferase activity"/>
    <property type="evidence" value="ECO:0007669"/>
    <property type="project" value="UniProtKB-UniRule"/>
</dbReference>
<name>A0A9Q3SWH0_9LACO</name>
<evidence type="ECO:0000256" key="9">
    <source>
        <dbReference type="ARBA" id="ARBA00022842"/>
    </source>
</evidence>
<feature type="domain" description="CCA-adding enzyme C-terminal" evidence="14">
    <location>
        <begin position="250"/>
        <end position="393"/>
    </location>
</feature>
<dbReference type="GO" id="GO:0005524">
    <property type="term" value="F:ATP binding"/>
    <property type="evidence" value="ECO:0007669"/>
    <property type="project" value="UniProtKB-UniRule"/>
</dbReference>
<keyword evidence="5 11" id="KW-0479">Metal-binding</keyword>
<evidence type="ECO:0000313" key="16">
    <source>
        <dbReference type="Proteomes" id="UP000752647"/>
    </source>
</evidence>
<feature type="binding site" evidence="11">
    <location>
        <position position="159"/>
    </location>
    <ligand>
        <name>CTP</name>
        <dbReference type="ChEBI" id="CHEBI:37563"/>
    </ligand>
</feature>
<evidence type="ECO:0000256" key="4">
    <source>
        <dbReference type="ARBA" id="ARBA00022695"/>
    </source>
</evidence>
<evidence type="ECO:0000256" key="11">
    <source>
        <dbReference type="HAMAP-Rule" id="MF_01263"/>
    </source>
</evidence>
<feature type="binding site" evidence="11">
    <location>
        <position position="168"/>
    </location>
    <ligand>
        <name>CTP</name>
        <dbReference type="ChEBI" id="CHEBI:37563"/>
    </ligand>
</feature>
<feature type="binding site" evidence="11">
    <location>
        <position position="116"/>
    </location>
    <ligand>
        <name>ATP</name>
        <dbReference type="ChEBI" id="CHEBI:30616"/>
    </ligand>
</feature>
<dbReference type="InterPro" id="IPR032828">
    <property type="entry name" value="PolyA_RNA-bd"/>
</dbReference>
<evidence type="ECO:0000256" key="7">
    <source>
        <dbReference type="ARBA" id="ARBA00022800"/>
    </source>
</evidence>
<comment type="caution">
    <text evidence="15">The sequence shown here is derived from an EMBL/GenBank/DDBJ whole genome shotgun (WGS) entry which is preliminary data.</text>
</comment>
<comment type="miscellaneous">
    <text evidence="11">A single active site specifically recognizes both ATP and CTP and is responsible for their addition.</text>
</comment>
<accession>A0A9Q3SWH0</accession>
<feature type="binding site" evidence="11">
    <location>
        <position position="165"/>
    </location>
    <ligand>
        <name>ATP</name>
        <dbReference type="ChEBI" id="CHEBI:30616"/>
    </ligand>
</feature>
<dbReference type="GO" id="GO:0000287">
    <property type="term" value="F:magnesium ion binding"/>
    <property type="evidence" value="ECO:0007669"/>
    <property type="project" value="UniProtKB-UniRule"/>
</dbReference>
<dbReference type="GO" id="GO:0001680">
    <property type="term" value="P:tRNA 3'-terminal CCA addition"/>
    <property type="evidence" value="ECO:0007669"/>
    <property type="project" value="UniProtKB-UniRule"/>
</dbReference>
<organism evidence="15 16">
    <name type="scientific">Leuconostoc gasicomitatum</name>
    <dbReference type="NCBI Taxonomy" id="115778"/>
    <lineage>
        <taxon>Bacteria</taxon>
        <taxon>Bacillati</taxon>
        <taxon>Bacillota</taxon>
        <taxon>Bacilli</taxon>
        <taxon>Lactobacillales</taxon>
        <taxon>Lactobacillaceae</taxon>
        <taxon>Leuconostoc</taxon>
        <taxon>Leuconostoc gelidum group</taxon>
    </lineage>
</organism>
<dbReference type="CDD" id="cd05398">
    <property type="entry name" value="NT_ClassII-CCAase"/>
    <property type="match status" value="1"/>
</dbReference>
<dbReference type="InterPro" id="IPR023068">
    <property type="entry name" value="CCA-adding_enz_firmicutes"/>
</dbReference>
<dbReference type="InterPro" id="IPR002646">
    <property type="entry name" value="PolA_pol_head_dom"/>
</dbReference>
<dbReference type="EC" id="2.7.7.72" evidence="11"/>
<dbReference type="Gene3D" id="1.10.3090.10">
    <property type="entry name" value="cca-adding enzyme, domain 2"/>
    <property type="match status" value="1"/>
</dbReference>
<dbReference type="GO" id="GO:0042245">
    <property type="term" value="P:RNA repair"/>
    <property type="evidence" value="ECO:0007669"/>
    <property type="project" value="UniProtKB-KW"/>
</dbReference>
<evidence type="ECO:0000256" key="1">
    <source>
        <dbReference type="ARBA" id="ARBA00001946"/>
    </source>
</evidence>
<evidence type="ECO:0000256" key="5">
    <source>
        <dbReference type="ARBA" id="ARBA00022723"/>
    </source>
</evidence>
<dbReference type="Pfam" id="PF01743">
    <property type="entry name" value="PolyA_pol"/>
    <property type="match status" value="1"/>
</dbReference>
<feature type="binding site" evidence="11">
    <location>
        <position position="35"/>
    </location>
    <ligand>
        <name>ATP</name>
        <dbReference type="ChEBI" id="CHEBI:30616"/>
    </ligand>
</feature>
<dbReference type="AlphaFoldDB" id="A0A9Q3SWH0"/>
<comment type="cofactor">
    <cofactor evidence="1 11">
        <name>Mg(2+)</name>
        <dbReference type="ChEBI" id="CHEBI:18420"/>
    </cofactor>
</comment>
<dbReference type="HAMAP" id="MF_01263">
    <property type="entry name" value="CCA_bact_type3"/>
    <property type="match status" value="1"/>
</dbReference>
<sequence length="403" mass="45721">MKINTLPQEFIDAQPVLKTLENAGFEAYFVGGAVRDMLLNKPIHDVDIATSAFPEEVKSLFNKTIDTGIQHGTVMALDHGAGYEITTFRTESTYTDFRRPDKVTFVRSLKEDLKRRDFTINALAMNYSGNIVDLFDGLSDLKNGIVRAVGDAEVRFTEDALRMMRALRFSAQLEFAIDFNTQQALRKLAPNLEKIAVERIRVEFEKILMGSQASESLQIASRDQVMAYLPGDIGTWDLSRIILDLESNQANTTQIAWIHLLARSDLNEKKITQFMRMWKMSREDIKVTSLIVPLVRHIETVRKFQLYQVYAYRDILLSVLYLMGVPDEKVKQIDTNFATLPISKSADMAINGADLIMTGLVKPGPEMGRTLKMMEKAVVLGQLENKHDVLLTYIKELKSDDKN</sequence>
<feature type="binding site" evidence="11">
    <location>
        <position position="168"/>
    </location>
    <ligand>
        <name>ATP</name>
        <dbReference type="ChEBI" id="CHEBI:30616"/>
    </ligand>
</feature>
<dbReference type="GO" id="GO:0000049">
    <property type="term" value="F:tRNA binding"/>
    <property type="evidence" value="ECO:0007669"/>
    <property type="project" value="UniProtKB-UniRule"/>
</dbReference>
<keyword evidence="6 11" id="KW-0547">Nucleotide-binding</keyword>
<comment type="similarity">
    <text evidence="11">Belongs to the tRNA nucleotidyltransferase/poly(A) polymerase family. Bacterial CCA-adding enzyme type 3 subfamily.</text>
</comment>
<feature type="binding site" evidence="11">
    <location>
        <position position="162"/>
    </location>
    <ligand>
        <name>ATP</name>
        <dbReference type="ChEBI" id="CHEBI:30616"/>
    </ligand>
</feature>
<dbReference type="InterPro" id="IPR043519">
    <property type="entry name" value="NT_sf"/>
</dbReference>
<evidence type="ECO:0000256" key="3">
    <source>
        <dbReference type="ARBA" id="ARBA00022694"/>
    </source>
</evidence>
<dbReference type="RefSeq" id="WP_224144326.1">
    <property type="nucleotide sequence ID" value="NZ_CBCPIF010000001.1"/>
</dbReference>
<keyword evidence="8 11" id="KW-0067">ATP-binding</keyword>
<dbReference type="Gene3D" id="1.10.246.80">
    <property type="match status" value="1"/>
</dbReference>
<comment type="catalytic activity">
    <reaction evidence="11">
        <text>a tRNA precursor + 2 CTP + ATP = a tRNA with a 3' CCA end + 3 diphosphate</text>
        <dbReference type="Rhea" id="RHEA:14433"/>
        <dbReference type="Rhea" id="RHEA-COMP:10465"/>
        <dbReference type="Rhea" id="RHEA-COMP:10468"/>
        <dbReference type="ChEBI" id="CHEBI:30616"/>
        <dbReference type="ChEBI" id="CHEBI:33019"/>
        <dbReference type="ChEBI" id="CHEBI:37563"/>
        <dbReference type="ChEBI" id="CHEBI:74896"/>
        <dbReference type="ChEBI" id="CHEBI:83071"/>
        <dbReference type="EC" id="2.7.7.72"/>
    </reaction>
</comment>
<feature type="binding site" evidence="11">
    <location>
        <position position="45"/>
    </location>
    <ligand>
        <name>Mg(2+)</name>
        <dbReference type="ChEBI" id="CHEBI:18420"/>
    </ligand>
</feature>
<dbReference type="Proteomes" id="UP000752647">
    <property type="component" value="Unassembled WGS sequence"/>
</dbReference>
<keyword evidence="3 11" id="KW-0819">tRNA processing</keyword>
<dbReference type="PANTHER" id="PTHR46173:SF1">
    <property type="entry name" value="CCA TRNA NUCLEOTIDYLTRANSFERASE 1, MITOCHONDRIAL"/>
    <property type="match status" value="1"/>
</dbReference>
<gene>
    <name evidence="11" type="primary">cca</name>
    <name evidence="15" type="ORF">KIJ12_07770</name>
</gene>
<evidence type="ECO:0000256" key="10">
    <source>
        <dbReference type="ARBA" id="ARBA00022884"/>
    </source>
</evidence>
<keyword evidence="7 11" id="KW-0692">RNA repair</keyword>
<dbReference type="EMBL" id="JAHBFI010000019">
    <property type="protein sequence ID" value="MBZ5963035.1"/>
    <property type="molecule type" value="Genomic_DNA"/>
</dbReference>
<keyword evidence="2 11" id="KW-0808">Transferase</keyword>
<keyword evidence="4 11" id="KW-0548">Nucleotidyltransferase</keyword>
<dbReference type="Gene3D" id="3.30.460.10">
    <property type="entry name" value="Beta Polymerase, domain 2"/>
    <property type="match status" value="1"/>
</dbReference>
<dbReference type="InterPro" id="IPR050264">
    <property type="entry name" value="Bact_CCA-adding_enz_type3_sf"/>
</dbReference>
<comment type="function">
    <text evidence="11">Catalyzes the addition and repair of the essential 3'-terminal CCA sequence in tRNAs without using a nucleic acid template. Adds these three nucleotides in the order of C, C, and A to the tRNA nucleotide-73, using CTP and ATP as substrates and producing inorganic pyrophosphate. tRNA 3'-terminal CCA addition is required both for tRNA processing and repair. Also involved in tRNA surveillance by mediating tandem CCA addition to generate a CCACCA at the 3' terminus of unstable tRNAs. While stable tRNAs receive only 3'-terminal CCA, unstable tRNAs are marked with CCACCA and rapidly degraded.</text>
</comment>
<evidence type="ECO:0000259" key="13">
    <source>
        <dbReference type="Pfam" id="PF12627"/>
    </source>
</evidence>
<feature type="binding site" evidence="11">
    <location>
        <position position="32"/>
    </location>
    <ligand>
        <name>CTP</name>
        <dbReference type="ChEBI" id="CHEBI:37563"/>
    </ligand>
</feature>
<dbReference type="InterPro" id="IPR032810">
    <property type="entry name" value="CCA-adding_enz_C"/>
</dbReference>
<dbReference type="SUPFAM" id="SSF81891">
    <property type="entry name" value="Poly A polymerase C-terminal region-like"/>
    <property type="match status" value="1"/>
</dbReference>
<keyword evidence="10 11" id="KW-0694">RNA-binding</keyword>
<proteinExistence type="inferred from homology"/>
<evidence type="ECO:0000259" key="14">
    <source>
        <dbReference type="Pfam" id="PF13735"/>
    </source>
</evidence>
<dbReference type="PANTHER" id="PTHR46173">
    <property type="entry name" value="CCA TRNA NUCLEOTIDYLTRANSFERASE 1, MITOCHONDRIAL"/>
    <property type="match status" value="1"/>
</dbReference>
<feature type="binding site" evidence="11">
    <location>
        <position position="165"/>
    </location>
    <ligand>
        <name>CTP</name>
        <dbReference type="ChEBI" id="CHEBI:37563"/>
    </ligand>
</feature>
<evidence type="ECO:0000256" key="6">
    <source>
        <dbReference type="ARBA" id="ARBA00022741"/>
    </source>
</evidence>
<feature type="domain" description="Poly A polymerase head" evidence="12">
    <location>
        <begin position="27"/>
        <end position="147"/>
    </location>
</feature>
<reference evidence="15" key="1">
    <citation type="submission" date="2021-05" db="EMBL/GenBank/DDBJ databases">
        <title>Pangenome of Leuconostoc gelidum warrants species status for Leuconostoc gelidum subsp. gasicomitatum.</title>
        <authorList>
            <person name="Johansson P."/>
            <person name="Sade E."/>
            <person name="Hultman J."/>
            <person name="Auvinen P."/>
            <person name="Bjorkroth J."/>
        </authorList>
    </citation>
    <scope>NUCLEOTIDE SEQUENCE</scope>
    <source>
        <strain evidence="15">A.21.4</strain>
    </source>
</reference>
<evidence type="ECO:0000256" key="8">
    <source>
        <dbReference type="ARBA" id="ARBA00022840"/>
    </source>
</evidence>
<comment type="catalytic activity">
    <reaction evidence="11">
        <text>a tRNA with a 3' CCA end + 2 CTP + ATP = a tRNA with a 3' CCACCA end + 3 diphosphate</text>
        <dbReference type="Rhea" id="RHEA:76235"/>
        <dbReference type="Rhea" id="RHEA-COMP:10468"/>
        <dbReference type="Rhea" id="RHEA-COMP:18655"/>
        <dbReference type="ChEBI" id="CHEBI:30616"/>
        <dbReference type="ChEBI" id="CHEBI:33019"/>
        <dbReference type="ChEBI" id="CHEBI:37563"/>
        <dbReference type="ChEBI" id="CHEBI:83071"/>
        <dbReference type="ChEBI" id="CHEBI:195187"/>
    </reaction>
</comment>
<dbReference type="SUPFAM" id="SSF81301">
    <property type="entry name" value="Nucleotidyltransferase"/>
    <property type="match status" value="1"/>
</dbReference>
<keyword evidence="9 11" id="KW-0460">Magnesium</keyword>
<dbReference type="NCBIfam" id="NF009814">
    <property type="entry name" value="PRK13299.1"/>
    <property type="match status" value="1"/>
</dbReference>
<evidence type="ECO:0000259" key="12">
    <source>
        <dbReference type="Pfam" id="PF01743"/>
    </source>
</evidence>
<feature type="domain" description="tRNA nucleotidyltransferase/poly(A) polymerase RNA and SrmB- binding" evidence="13">
    <location>
        <begin position="175"/>
        <end position="229"/>
    </location>
</feature>
<evidence type="ECO:0000256" key="2">
    <source>
        <dbReference type="ARBA" id="ARBA00022679"/>
    </source>
</evidence>
<feature type="binding site" evidence="11">
    <location>
        <position position="116"/>
    </location>
    <ligand>
        <name>CTP</name>
        <dbReference type="ChEBI" id="CHEBI:37563"/>
    </ligand>
</feature>
<feature type="binding site" evidence="11">
    <location>
        <position position="32"/>
    </location>
    <ligand>
        <name>ATP</name>
        <dbReference type="ChEBI" id="CHEBI:30616"/>
    </ligand>
</feature>
<dbReference type="Pfam" id="PF12627">
    <property type="entry name" value="PolyA_pol_RNAbd"/>
    <property type="match status" value="1"/>
</dbReference>
<protein>
    <recommendedName>
        <fullName evidence="11">CCA-adding enzyme</fullName>
        <ecNumber evidence="11">2.7.7.72</ecNumber>
    </recommendedName>
    <alternativeName>
        <fullName evidence="11">CCA tRNA nucleotidyltransferase</fullName>
    </alternativeName>
    <alternativeName>
        <fullName evidence="11">tRNA CCA-pyrophosphorylase</fullName>
    </alternativeName>
    <alternativeName>
        <fullName evidence="11">tRNA adenylyl-/cytidylyl- transferase</fullName>
    </alternativeName>
    <alternativeName>
        <fullName evidence="11">tRNA nucleotidyltransferase</fullName>
    </alternativeName>
    <alternativeName>
        <fullName evidence="11">tRNA-NT</fullName>
    </alternativeName>
</protein>
<dbReference type="Pfam" id="PF13735">
    <property type="entry name" value="tRNA_NucTran2_2"/>
    <property type="match status" value="1"/>
</dbReference>
<evidence type="ECO:0000313" key="15">
    <source>
        <dbReference type="EMBL" id="MBZ5963035.1"/>
    </source>
</evidence>